<gene>
    <name evidence="2" type="ORF">EZ315_03245</name>
</gene>
<dbReference type="EMBL" id="SJSA01000001">
    <property type="protein sequence ID" value="TGG39762.1"/>
    <property type="molecule type" value="Genomic_DNA"/>
</dbReference>
<keyword evidence="1" id="KW-0732">Signal</keyword>
<dbReference type="GeneID" id="82148793"/>
<dbReference type="RefSeq" id="WP_135470571.1">
    <property type="nucleotide sequence ID" value="NZ_CASJDB010000006.1"/>
</dbReference>
<feature type="signal peptide" evidence="1">
    <location>
        <begin position="1"/>
        <end position="20"/>
    </location>
</feature>
<dbReference type="Proteomes" id="UP000297635">
    <property type="component" value="Unassembled WGS sequence"/>
</dbReference>
<dbReference type="InterPro" id="IPR032265">
    <property type="entry name" value="DUF4831"/>
</dbReference>
<evidence type="ECO:0000313" key="2">
    <source>
        <dbReference type="EMBL" id="TGG39762.1"/>
    </source>
</evidence>
<keyword evidence="3" id="KW-1185">Reference proteome</keyword>
<proteinExistence type="predicted"/>
<dbReference type="Pfam" id="PF16115">
    <property type="entry name" value="DUF4831"/>
    <property type="match status" value="1"/>
</dbReference>
<evidence type="ECO:0000313" key="3">
    <source>
        <dbReference type="Proteomes" id="UP000297635"/>
    </source>
</evidence>
<name>A0A4Z0V8Q0_9BACT</name>
<organism evidence="2 3">
    <name type="scientific">Duncaniella freteri</name>
    <dbReference type="NCBI Taxonomy" id="2530391"/>
    <lineage>
        <taxon>Bacteria</taxon>
        <taxon>Pseudomonadati</taxon>
        <taxon>Bacteroidota</taxon>
        <taxon>Bacteroidia</taxon>
        <taxon>Bacteroidales</taxon>
        <taxon>Muribaculaceae</taxon>
        <taxon>Duncaniella</taxon>
    </lineage>
</organism>
<accession>A0A4Z0V8Q0</accession>
<evidence type="ECO:0000256" key="1">
    <source>
        <dbReference type="SAM" id="SignalP"/>
    </source>
</evidence>
<protein>
    <submittedName>
        <fullName evidence="2">DUF4831 family protein</fullName>
    </submittedName>
</protein>
<reference evidence="2 3" key="1">
    <citation type="submission" date="2019-02" db="EMBL/GenBank/DDBJ databases">
        <title>Isolation and identification of novel species under the genus Muribaculum.</title>
        <authorList>
            <person name="Miyake S."/>
            <person name="Ding Y."/>
            <person name="Low A."/>
            <person name="Soh M."/>
            <person name="Seedorf H."/>
        </authorList>
    </citation>
    <scope>NUCLEOTIDE SEQUENCE [LARGE SCALE GENOMIC DNA]</scope>
    <source>
        <strain evidence="2 3">TLL-A3</strain>
    </source>
</reference>
<dbReference type="AlphaFoldDB" id="A0A4Z0V8Q0"/>
<sequence length="363" mass="39110">MKKQIIAFALGALTLLGASAQNTSKLTATKANEYGLIYTLPLTAFNVTIAVEKTVKTPGEFYQYAKKYLNADPILAPSVSWRITEAAIEQTAFPDEQERYLVTLKNGSGAFVTVSDDNFPISLNDEAYRWSCPVVNLPEAKKARPTILQLPIARQAVTPEMIQSKSSAKRAELAAAKIYELRNMRSEIISGQADAMPSDGAAMKLALDQIASQEEALTAMFLGTVQTSTEVRTYNVDIPAEGAPERRVLARLSMVDGLVAPDDLSGSPIYVTVSPQTRGALPVNDKGMTKSFPKGGVAYRIPGTGLVSVSFDGKTLVGGTYDVAQYGVVFGLDPSLFTSRKSPSYLHFNPLTGAIRELGTINK</sequence>
<feature type="chain" id="PRO_5021429174" evidence="1">
    <location>
        <begin position="21"/>
        <end position="363"/>
    </location>
</feature>
<comment type="caution">
    <text evidence="2">The sequence shown here is derived from an EMBL/GenBank/DDBJ whole genome shotgun (WGS) entry which is preliminary data.</text>
</comment>